<dbReference type="Proteomes" id="UP000552038">
    <property type="component" value="Unassembled WGS sequence"/>
</dbReference>
<evidence type="ECO:0000313" key="2">
    <source>
        <dbReference type="EMBL" id="NOJ72991.1"/>
    </source>
</evidence>
<evidence type="ECO:0000313" key="3">
    <source>
        <dbReference type="Proteomes" id="UP000552038"/>
    </source>
</evidence>
<comment type="caution">
    <text evidence="2">The sequence shown here is derived from an EMBL/GenBank/DDBJ whole genome shotgun (WGS) entry which is preliminary data.</text>
</comment>
<dbReference type="AlphaFoldDB" id="A0AAP7A462"/>
<proteinExistence type="predicted"/>
<name>A0AAP7A462_PAEAL</name>
<reference evidence="2 3" key="1">
    <citation type="submission" date="2020-05" db="EMBL/GenBank/DDBJ databases">
        <title>Whole genome sequencing and identification of novel metabolites from Paenibacillus alvei strain JR949.</title>
        <authorList>
            <person name="Rajendhran J."/>
            <person name="Sree Pranav P."/>
            <person name="Mahalakshmi B."/>
            <person name="Karthikeyan R."/>
        </authorList>
    </citation>
    <scope>NUCLEOTIDE SEQUENCE [LARGE SCALE GENOMIC DNA]</scope>
    <source>
        <strain evidence="2 3">JR949</strain>
    </source>
</reference>
<keyword evidence="1" id="KW-0472">Membrane</keyword>
<sequence>MEIVVIIILAVIGLYIWYHLIQSAVEQSKMAEHIKEIRDILVEMRTGNGHTLVHAPTPQSVNQGDDTRHCECCPGCGQRVSKDERICPECGLTLVNS</sequence>
<feature type="transmembrane region" description="Helical" evidence="1">
    <location>
        <begin position="6"/>
        <end position="25"/>
    </location>
</feature>
<keyword evidence="1" id="KW-1133">Transmembrane helix</keyword>
<organism evidence="2 3">
    <name type="scientific">Paenibacillus alvei</name>
    <name type="common">Bacillus alvei</name>
    <dbReference type="NCBI Taxonomy" id="44250"/>
    <lineage>
        <taxon>Bacteria</taxon>
        <taxon>Bacillati</taxon>
        <taxon>Bacillota</taxon>
        <taxon>Bacilli</taxon>
        <taxon>Bacillales</taxon>
        <taxon>Paenibacillaceae</taxon>
        <taxon>Paenibacillus</taxon>
    </lineage>
</organism>
<accession>A0AAP7A462</accession>
<protein>
    <recommendedName>
        <fullName evidence="4">Zinc-ribbon domain-containing protein</fullName>
    </recommendedName>
</protein>
<evidence type="ECO:0008006" key="4">
    <source>
        <dbReference type="Google" id="ProtNLM"/>
    </source>
</evidence>
<gene>
    <name evidence="2" type="ORF">HMI46_20850</name>
</gene>
<evidence type="ECO:0000256" key="1">
    <source>
        <dbReference type="SAM" id="Phobius"/>
    </source>
</evidence>
<dbReference type="EMBL" id="JABFOR010000034">
    <property type="protein sequence ID" value="NOJ72991.1"/>
    <property type="molecule type" value="Genomic_DNA"/>
</dbReference>
<dbReference type="RefSeq" id="WP_171418579.1">
    <property type="nucleotide sequence ID" value="NZ_JABFOR010000034.1"/>
</dbReference>
<keyword evidence="1" id="KW-0812">Transmembrane</keyword>